<feature type="chain" id="PRO_5009192138" description="Acylphosphatase-like domain-containing protein" evidence="3">
    <location>
        <begin position="29"/>
        <end position="168"/>
    </location>
</feature>
<dbReference type="Proteomes" id="UP000095751">
    <property type="component" value="Unassembled WGS sequence"/>
</dbReference>
<comment type="caution">
    <text evidence="1">Lacks conserved residue(s) required for the propagation of feature annotation.</text>
</comment>
<protein>
    <recommendedName>
        <fullName evidence="4">Acylphosphatase-like domain-containing protein</fullName>
    </recommendedName>
</protein>
<reference evidence="5 6" key="1">
    <citation type="submission" date="2016-09" db="EMBL/GenBank/DDBJ databases">
        <title>Extensive genetic diversity and differential bi-allelic expression allows diatom success in the polar Southern Ocean.</title>
        <authorList>
            <consortium name="DOE Joint Genome Institute"/>
            <person name="Mock T."/>
            <person name="Otillar R.P."/>
            <person name="Strauss J."/>
            <person name="Dupont C."/>
            <person name="Frickenhaus S."/>
            <person name="Maumus F."/>
            <person name="Mcmullan M."/>
            <person name="Sanges R."/>
            <person name="Schmutz J."/>
            <person name="Toseland A."/>
            <person name="Valas R."/>
            <person name="Veluchamy A."/>
            <person name="Ward B.J."/>
            <person name="Allen A."/>
            <person name="Barry K."/>
            <person name="Falciatore A."/>
            <person name="Ferrante M."/>
            <person name="Fortunato A.E."/>
            <person name="Gloeckner G."/>
            <person name="Gruber A."/>
            <person name="Hipkin R."/>
            <person name="Janech M."/>
            <person name="Kroth P."/>
            <person name="Leese F."/>
            <person name="Lindquist E."/>
            <person name="Lyon B.R."/>
            <person name="Martin J."/>
            <person name="Mayer C."/>
            <person name="Parker M."/>
            <person name="Quesneville H."/>
            <person name="Raymond J."/>
            <person name="Uhlig C."/>
            <person name="Valentin K.U."/>
            <person name="Worden A.Z."/>
            <person name="Armbrust E.V."/>
            <person name="Bowler C."/>
            <person name="Green B."/>
            <person name="Moulton V."/>
            <person name="Van Oosterhout C."/>
            <person name="Grigoriev I."/>
        </authorList>
    </citation>
    <scope>NUCLEOTIDE SEQUENCE [LARGE SCALE GENOMIC DNA]</scope>
    <source>
        <strain evidence="5 6">CCMP1102</strain>
    </source>
</reference>
<dbReference type="InParanoid" id="A0A1E7EQZ4"/>
<evidence type="ECO:0000256" key="3">
    <source>
        <dbReference type="SAM" id="SignalP"/>
    </source>
</evidence>
<dbReference type="PROSITE" id="PS51160">
    <property type="entry name" value="ACYLPHOSPHATASE_3"/>
    <property type="match status" value="1"/>
</dbReference>
<evidence type="ECO:0000313" key="6">
    <source>
        <dbReference type="Proteomes" id="UP000095751"/>
    </source>
</evidence>
<dbReference type="EMBL" id="KV784380">
    <property type="protein sequence ID" value="OEU08440.1"/>
    <property type="molecule type" value="Genomic_DNA"/>
</dbReference>
<evidence type="ECO:0000313" key="5">
    <source>
        <dbReference type="EMBL" id="OEU08440.1"/>
    </source>
</evidence>
<dbReference type="Pfam" id="PF00708">
    <property type="entry name" value="Acylphosphatase"/>
    <property type="match status" value="1"/>
</dbReference>
<keyword evidence="6" id="KW-1185">Reference proteome</keyword>
<dbReference type="OrthoDB" id="39743at2759"/>
<sequence>MPKQQQISSSSIVPFLLFVVLCCRSSWSVQVHAFVSPRYPSSSSLSSQQQQQQVFDFRVSAESGTGELDPKEIIARRIIVEGDVEGGYYRSCVRNEASRFRSLSGTMTPPDDSRRAEIYVEGKRNMVESFCRWCKRSDVGLSQTITVSEVLEEDATGLYDDFYVKMLE</sequence>
<organism evidence="5 6">
    <name type="scientific">Fragilariopsis cylindrus CCMP1102</name>
    <dbReference type="NCBI Taxonomy" id="635003"/>
    <lineage>
        <taxon>Eukaryota</taxon>
        <taxon>Sar</taxon>
        <taxon>Stramenopiles</taxon>
        <taxon>Ochrophyta</taxon>
        <taxon>Bacillariophyta</taxon>
        <taxon>Bacillariophyceae</taxon>
        <taxon>Bacillariophycidae</taxon>
        <taxon>Bacillariales</taxon>
        <taxon>Bacillariaceae</taxon>
        <taxon>Fragilariopsis</taxon>
    </lineage>
</organism>
<dbReference type="AlphaFoldDB" id="A0A1E7EQZ4"/>
<evidence type="ECO:0000256" key="2">
    <source>
        <dbReference type="RuleBase" id="RU004168"/>
    </source>
</evidence>
<proteinExistence type="inferred from homology"/>
<dbReference type="Gene3D" id="3.30.70.100">
    <property type="match status" value="1"/>
</dbReference>
<comment type="similarity">
    <text evidence="2">Belongs to the acylphosphatase family.</text>
</comment>
<dbReference type="InterPro" id="IPR001792">
    <property type="entry name" value="Acylphosphatase-like_dom"/>
</dbReference>
<evidence type="ECO:0000256" key="1">
    <source>
        <dbReference type="PROSITE-ProRule" id="PRU00520"/>
    </source>
</evidence>
<feature type="signal peptide" evidence="3">
    <location>
        <begin position="1"/>
        <end position="28"/>
    </location>
</feature>
<accession>A0A1E7EQZ4</accession>
<gene>
    <name evidence="5" type="ORF">FRACYDRAFT_212704</name>
</gene>
<name>A0A1E7EQZ4_9STRA</name>
<dbReference type="SUPFAM" id="SSF54975">
    <property type="entry name" value="Acylphosphatase/BLUF domain-like"/>
    <property type="match status" value="1"/>
</dbReference>
<evidence type="ECO:0000259" key="4">
    <source>
        <dbReference type="PROSITE" id="PS51160"/>
    </source>
</evidence>
<dbReference type="KEGG" id="fcy:FRACYDRAFT_212704"/>
<dbReference type="InterPro" id="IPR036046">
    <property type="entry name" value="Acylphosphatase-like_dom_sf"/>
</dbReference>
<feature type="domain" description="Acylphosphatase-like" evidence="4">
    <location>
        <begin position="75"/>
        <end position="166"/>
    </location>
</feature>
<keyword evidence="3" id="KW-0732">Signal</keyword>